<evidence type="ECO:0000313" key="3">
    <source>
        <dbReference type="Proteomes" id="UP000503018"/>
    </source>
</evidence>
<dbReference type="EMBL" id="CP053015">
    <property type="protein sequence ID" value="QJQ32437.1"/>
    <property type="molecule type" value="Genomic_DNA"/>
</dbReference>
<evidence type="ECO:0000256" key="1">
    <source>
        <dbReference type="SAM" id="Phobius"/>
    </source>
</evidence>
<keyword evidence="3" id="KW-1185">Reference proteome</keyword>
<protein>
    <submittedName>
        <fullName evidence="2">Flp family type IVb pilin</fullName>
    </submittedName>
</protein>
<name>A0A6M4ATK0_9SPHN</name>
<accession>A0A6M4ATK0</accession>
<dbReference type="Pfam" id="PF04964">
    <property type="entry name" value="Flp_Fap"/>
    <property type="match status" value="1"/>
</dbReference>
<dbReference type="InterPro" id="IPR007047">
    <property type="entry name" value="Flp_Fap"/>
</dbReference>
<keyword evidence="1" id="KW-0472">Membrane</keyword>
<dbReference type="AlphaFoldDB" id="A0A6M4ATK0"/>
<sequence>MRRIIHRFCGESRGATAIEYAMIVAMIALAASVAIQAFADGTVGMWEFVRNEALTKL</sequence>
<keyword evidence="1" id="KW-1133">Transmembrane helix</keyword>
<organism evidence="2 3">
    <name type="scientific">Sphingomonas lacunae</name>
    <dbReference type="NCBI Taxonomy" id="2698828"/>
    <lineage>
        <taxon>Bacteria</taxon>
        <taxon>Pseudomonadati</taxon>
        <taxon>Pseudomonadota</taxon>
        <taxon>Alphaproteobacteria</taxon>
        <taxon>Sphingomonadales</taxon>
        <taxon>Sphingomonadaceae</taxon>
        <taxon>Sphingomonas</taxon>
    </lineage>
</organism>
<gene>
    <name evidence="2" type="ORF">GV829_08210</name>
</gene>
<proteinExistence type="predicted"/>
<evidence type="ECO:0000313" key="2">
    <source>
        <dbReference type="EMBL" id="QJQ32437.1"/>
    </source>
</evidence>
<dbReference type="Proteomes" id="UP000503018">
    <property type="component" value="Chromosome"/>
</dbReference>
<feature type="transmembrane region" description="Helical" evidence="1">
    <location>
        <begin position="20"/>
        <end position="39"/>
    </location>
</feature>
<dbReference type="KEGG" id="slan:GV829_08210"/>
<keyword evidence="1" id="KW-0812">Transmembrane</keyword>
<reference evidence="2 3" key="1">
    <citation type="submission" date="2020-01" db="EMBL/GenBank/DDBJ databases">
        <title>Sphingomonas sp. strain CSW-10.</title>
        <authorList>
            <person name="Chen W.-M."/>
        </authorList>
    </citation>
    <scope>NUCLEOTIDE SEQUENCE [LARGE SCALE GENOMIC DNA]</scope>
    <source>
        <strain evidence="2 3">CSW-10</strain>
    </source>
</reference>